<sequence>MEPHGSLINRHCLTKGEGNALNGGGELITIKADRDVNGEQIFCILLLEEDYYLHILLIQLNKIKATHCVNVKFSISGY</sequence>
<dbReference type="Proteomes" id="UP000885362">
    <property type="component" value="Unassembled WGS sequence"/>
</dbReference>
<evidence type="ECO:0000313" key="1">
    <source>
        <dbReference type="EMBL" id="MIE69932.1"/>
    </source>
</evidence>
<protein>
    <submittedName>
        <fullName evidence="1">Uncharacterized protein</fullName>
    </submittedName>
</protein>
<reference evidence="1" key="1">
    <citation type="submission" date="2018-08" db="EMBL/GenBank/DDBJ databases">
        <authorList>
            <consortium name="GenomeTrakr network: Whole genome sequencing for foodborne pathogen traceback"/>
        </authorList>
    </citation>
    <scope>NUCLEOTIDE SEQUENCE [LARGE SCALE GENOMIC DNA]</scope>
    <source>
        <strain evidence="1">FMA0132</strain>
    </source>
</reference>
<gene>
    <name evidence="1" type="ORF">EL06_10800</name>
</gene>
<name>A0A6C8XV40_SALDZ</name>
<dbReference type="EMBL" id="RSHK01000008">
    <property type="protein sequence ID" value="MIE69932.1"/>
    <property type="molecule type" value="Genomic_DNA"/>
</dbReference>
<dbReference type="AlphaFoldDB" id="A0A6C8XV40"/>
<accession>A0A6C8XV40</accession>
<organism evidence="1">
    <name type="scientific">Salmonella diarizonae</name>
    <dbReference type="NCBI Taxonomy" id="59204"/>
    <lineage>
        <taxon>Bacteria</taxon>
        <taxon>Pseudomonadati</taxon>
        <taxon>Pseudomonadota</taxon>
        <taxon>Gammaproteobacteria</taxon>
        <taxon>Enterobacterales</taxon>
        <taxon>Enterobacteriaceae</taxon>
        <taxon>Salmonella</taxon>
    </lineage>
</organism>
<comment type="caution">
    <text evidence="1">The sequence shown here is derived from an EMBL/GenBank/DDBJ whole genome shotgun (WGS) entry which is preliminary data.</text>
</comment>
<proteinExistence type="predicted"/>